<evidence type="ECO:0000313" key="4">
    <source>
        <dbReference type="WBParaSite" id="SCUD_0001247801-mRNA-1"/>
    </source>
</evidence>
<reference evidence="2 3" key="2">
    <citation type="submission" date="2018-11" db="EMBL/GenBank/DDBJ databases">
        <authorList>
            <consortium name="Pathogen Informatics"/>
        </authorList>
    </citation>
    <scope>NUCLEOTIDE SEQUENCE [LARGE SCALE GENOMIC DNA]</scope>
    <source>
        <strain evidence="2">Dakar</strain>
        <strain evidence="3">Dakar, Senegal</strain>
    </source>
</reference>
<keyword evidence="1" id="KW-0175">Coiled coil</keyword>
<evidence type="ECO:0000256" key="1">
    <source>
        <dbReference type="SAM" id="Coils"/>
    </source>
</evidence>
<accession>A0A183KBT7</accession>
<feature type="coiled-coil region" evidence="1">
    <location>
        <begin position="5"/>
        <end position="96"/>
    </location>
</feature>
<gene>
    <name evidence="2" type="ORF">SCUD_LOCUS12475</name>
</gene>
<dbReference type="AlphaFoldDB" id="A0A183KBT7"/>
<evidence type="ECO:0000313" key="2">
    <source>
        <dbReference type="EMBL" id="VDP48924.1"/>
    </source>
</evidence>
<dbReference type="SUPFAM" id="SSF57997">
    <property type="entry name" value="Tropomyosin"/>
    <property type="match status" value="1"/>
</dbReference>
<sequence>MTIELSTSQANTNQMKQELQLYKERNKELEIKITDTHETIKESESETLNILRAELKDSQVIKQRFEERINSLQEDLRHTQQELDEKTRALDVLENTHVSFFFR</sequence>
<organism evidence="4">
    <name type="scientific">Schistosoma curassoni</name>
    <dbReference type="NCBI Taxonomy" id="6186"/>
    <lineage>
        <taxon>Eukaryota</taxon>
        <taxon>Metazoa</taxon>
        <taxon>Spiralia</taxon>
        <taxon>Lophotrochozoa</taxon>
        <taxon>Platyhelminthes</taxon>
        <taxon>Trematoda</taxon>
        <taxon>Digenea</taxon>
        <taxon>Strigeidida</taxon>
        <taxon>Schistosomatoidea</taxon>
        <taxon>Schistosomatidae</taxon>
        <taxon>Schistosoma</taxon>
    </lineage>
</organism>
<proteinExistence type="predicted"/>
<dbReference type="Proteomes" id="UP000279833">
    <property type="component" value="Unassembled WGS sequence"/>
</dbReference>
<keyword evidence="3" id="KW-1185">Reference proteome</keyword>
<reference evidence="4" key="1">
    <citation type="submission" date="2016-06" db="UniProtKB">
        <authorList>
            <consortium name="WormBaseParasite"/>
        </authorList>
    </citation>
    <scope>IDENTIFICATION</scope>
</reference>
<name>A0A183KBT7_9TREM</name>
<dbReference type="WBParaSite" id="SCUD_0001247801-mRNA-1">
    <property type="protein sequence ID" value="SCUD_0001247801-mRNA-1"/>
    <property type="gene ID" value="SCUD_0001247801"/>
</dbReference>
<dbReference type="EMBL" id="UZAK01035147">
    <property type="protein sequence ID" value="VDP48924.1"/>
    <property type="molecule type" value="Genomic_DNA"/>
</dbReference>
<dbReference type="STRING" id="6186.A0A183KBT7"/>
<protein>
    <submittedName>
        <fullName evidence="4">Myosin_tail_1 domain-containing protein</fullName>
    </submittedName>
</protein>
<evidence type="ECO:0000313" key="3">
    <source>
        <dbReference type="Proteomes" id="UP000279833"/>
    </source>
</evidence>